<keyword evidence="1" id="KW-0862">Zinc</keyword>
<dbReference type="UniPathway" id="UPA00143"/>
<dbReference type="Pfam" id="PF18995">
    <property type="entry name" value="PRT6_C"/>
    <property type="match status" value="1"/>
</dbReference>
<dbReference type="GO" id="GO:0061630">
    <property type="term" value="F:ubiquitin protein ligase activity"/>
    <property type="evidence" value="ECO:0007669"/>
    <property type="project" value="UniProtKB-UniRule"/>
</dbReference>
<sequence length="1625" mass="185796">MAEKRSSSELSKEVFSNQIVSEINWLIGLLQDLVDDGGPVRDAVAKTLLDNEVYELFNLRDTEQDFQGIKNNTGFSLDWRSRKDLEDDAKSLHVVQGFPETDITFSNMLDELVFYTVRLLFPQSLINLCLSMLSDMDYRDHFAARFLTLYPRIAQIMVDLATVERNSAIYGVSARIIQSTVQILSSSALCIKLDDDIGLIRIIVLSTEGLLGADTQASLITQAGVIDKETFYSSVPPTKCRNNGLEWKVYSLENNGPLRKHAYWTLVSDMQNLLGHPPVARRFLLDPKTLRSYASIISRMQGIYMMFRVVCGDHIEFDTSQPYQLSFHLEWEVAAKNMFNVLYALSDEVDCMSAYLTMWKTCLTDWLNSISMGEDDLCTPPFVITYHLALHRHLAAGIKCCLYQDKFRHLLPKILTNDEKFLRKIALHPMRIQVCRAETAAGMWTRNGNAARNMSFYYAQTNYNTAFLDCDLALLRFIATSCDPVWFINALASSFFLDECLKANRLTETSLVTNKIVTRKEWCISLIEGALRLIIELVAIRWNVGSGEVESVEQEVVTALAISDLTHSKLRNSIPEQGNRTNVIDDNIDDLLSKVAYYDEPDQGNHIQQGVYRLTNESWWNRFDPVFCCSRSTVAKEEKATASRLMLLRVSGHFWTPYKLVNFDVEPIEDPYAQITNIIVTPTCFALFRRMLILQVVHQQLNEDVLQRVVYLLTLAAKFAVSKHFEQCYKKLSCYQSVVLKDLEYCERKTDEMDDKSFIFSMFTTCSDVNPSILSLLLRCISEQFTSMDTKIDVKRLVAEALLEQLQKPFSELDRISGGAIEYIGRLLNILFHHDALCKREIEKYIGEISELQTTKSDDAIAKSKAERRLAAKRHQEAVLAAHLKKNASLMVRMMEREGLSKSQMDEMDISVKSEVRHFECPFCGDTTTSTLEHPVGLLVHPFNHYAISQSVSKSEPNFSLLEVDEKTMQNKGCLPERVTLKHWNLERQQLLSKNFNFADLVQLETNTEIRSCGHFAHMGCFAAYVETLIDMRSLRLNASDSRVEILCPVCRGHVHGLLPLAPDFDWERKKLNLEKVNNDFVNLVYYQSINKCLRISKPAFSEKDEEEFVKYRQAFDTFTNSCRGKTSTSEETIRKFIGYGQSFTLGLAKTNIERNVLISELGIVYSLERAVSTEHLIYGAYYESINRDLVCARLQCNYLICDDEKRYNDGEESTEISSLFSENDNFEENSSVDEGHFKANSASNSLQEQRDTKPVIPLPLIDMKSALLRLSAYIISHADIFTADKIRLLSYVYRRILLAAVVRMGFFLACRMPFTQFLAINGVPFASLFLINSLDAMVKLAQHTADLFLNQSAIDAKSLLALNKGVIDWNQPTTYVITDISRFTAQLWHECGIKKIPSDVNIGRTSFKELFEFLSVEDEAERPLSYYLNSAKLSLWISDTVRYMKLKRFLRILHKEPIEWRPFVLLELPESYDDFFLRFFRRKCVNCDTIPRNPLVCLLCSKLVCLDSCCSTPSPTNPVVFDNEVEKHSIECGNGAGCYLALNSSLTVIVSRHTATIWGSVYLDAHGEEDRNLKRGKPLFLSNRRYQKLRADWVLQSFDQPMLSPFSFEHLPIFLRDAHLVTSS</sequence>
<evidence type="ECO:0000259" key="3">
    <source>
        <dbReference type="Pfam" id="PF22960"/>
    </source>
</evidence>
<keyword evidence="1" id="KW-0479">Metal-binding</keyword>
<dbReference type="STRING" id="451379.A0A0N5AEM0"/>
<protein>
    <recommendedName>
        <fullName evidence="1">E3 ubiquitin-protein ligase</fullName>
        <ecNumber evidence="1">2.3.2.27</ecNumber>
    </recommendedName>
</protein>
<reference evidence="5" key="1">
    <citation type="submission" date="2017-02" db="UniProtKB">
        <authorList>
            <consortium name="WormBaseParasite"/>
        </authorList>
    </citation>
    <scope>IDENTIFICATION</scope>
</reference>
<evidence type="ECO:0000259" key="2">
    <source>
        <dbReference type="Pfam" id="PF18995"/>
    </source>
</evidence>
<keyword evidence="4" id="KW-1185">Reference proteome</keyword>
<evidence type="ECO:0000256" key="1">
    <source>
        <dbReference type="RuleBase" id="RU366018"/>
    </source>
</evidence>
<accession>A0A0N5AEM0</accession>
<dbReference type="GO" id="GO:0008270">
    <property type="term" value="F:zinc ion binding"/>
    <property type="evidence" value="ECO:0007669"/>
    <property type="project" value="UniProtKB-UniRule"/>
</dbReference>
<evidence type="ECO:0000313" key="5">
    <source>
        <dbReference type="WBParaSite" id="SMUV_0000268501-mRNA-1"/>
    </source>
</evidence>
<dbReference type="Pfam" id="PF22960">
    <property type="entry name" value="WHD_UBR1"/>
    <property type="match status" value="1"/>
</dbReference>
<organism evidence="4 5">
    <name type="scientific">Syphacia muris</name>
    <dbReference type="NCBI Taxonomy" id="451379"/>
    <lineage>
        <taxon>Eukaryota</taxon>
        <taxon>Metazoa</taxon>
        <taxon>Ecdysozoa</taxon>
        <taxon>Nematoda</taxon>
        <taxon>Chromadorea</taxon>
        <taxon>Rhabditida</taxon>
        <taxon>Spirurina</taxon>
        <taxon>Oxyuridomorpha</taxon>
        <taxon>Oxyuroidea</taxon>
        <taxon>Oxyuridae</taxon>
        <taxon>Syphacia</taxon>
    </lineage>
</organism>
<dbReference type="PANTHER" id="PTHR21497">
    <property type="entry name" value="UBIQUITIN LIGASE E3 ALPHA-RELATED"/>
    <property type="match status" value="1"/>
</dbReference>
<keyword evidence="1" id="KW-0863">Zinc-finger</keyword>
<comment type="function">
    <text evidence="1">Ubiquitin ligase protein which is a component of the N-end rule pathway. Recognizes and binds to proteins bearing specific N-terminal residues that are destabilizing according to the N-end rule, leading to their ubiquitination and subsequent degradation.</text>
</comment>
<dbReference type="InterPro" id="IPR039164">
    <property type="entry name" value="UBR1-like"/>
</dbReference>
<dbReference type="GO" id="GO:0016567">
    <property type="term" value="P:protein ubiquitination"/>
    <property type="evidence" value="ECO:0007669"/>
    <property type="project" value="UniProtKB-UniRule"/>
</dbReference>
<dbReference type="PANTHER" id="PTHR21497:SF39">
    <property type="entry name" value="E3 UBIQUITIN-PROTEIN LIGASE UBR3"/>
    <property type="match status" value="1"/>
</dbReference>
<feature type="domain" description="E3 ubiquitin-protein ligase UBR-like C-terminal" evidence="2">
    <location>
        <begin position="1431"/>
        <end position="1594"/>
    </location>
</feature>
<comment type="catalytic activity">
    <reaction evidence="1">
        <text>S-ubiquitinyl-[E2 ubiquitin-conjugating enzyme]-L-cysteine + [acceptor protein]-L-lysine = [E2 ubiquitin-conjugating enzyme]-L-cysteine + N(6)-ubiquitinyl-[acceptor protein]-L-lysine.</text>
        <dbReference type="EC" id="2.3.2.27"/>
    </reaction>
</comment>
<dbReference type="Proteomes" id="UP000046393">
    <property type="component" value="Unplaced"/>
</dbReference>
<keyword evidence="1" id="KW-0808">Transferase</keyword>
<dbReference type="GO" id="GO:0071596">
    <property type="term" value="P:ubiquitin-dependent protein catabolic process via the N-end rule pathway"/>
    <property type="evidence" value="ECO:0007669"/>
    <property type="project" value="UniProtKB-UniRule"/>
</dbReference>
<name>A0A0N5AEM0_9BILA</name>
<dbReference type="WBParaSite" id="SMUV_0000268501-mRNA-1">
    <property type="protein sequence ID" value="SMUV_0000268501-mRNA-1"/>
    <property type="gene ID" value="SMUV_0000268501"/>
</dbReference>
<comment type="pathway">
    <text evidence="1">Protein modification; protein ubiquitination.</text>
</comment>
<dbReference type="GO" id="GO:0005737">
    <property type="term" value="C:cytoplasm"/>
    <property type="evidence" value="ECO:0007669"/>
    <property type="project" value="TreeGrafter"/>
</dbReference>
<comment type="similarity">
    <text evidence="1">Belongs to the E3 ubiquitin-protein ligase UBR1-like family.</text>
</comment>
<evidence type="ECO:0000313" key="4">
    <source>
        <dbReference type="Proteomes" id="UP000046393"/>
    </source>
</evidence>
<feature type="domain" description="E3 ubiquitin-protein ligase UBR1-like winged-helix" evidence="3">
    <location>
        <begin position="552"/>
        <end position="630"/>
    </location>
</feature>
<proteinExistence type="inferred from homology"/>
<dbReference type="EC" id="2.3.2.27" evidence="1"/>
<dbReference type="InterPro" id="IPR044046">
    <property type="entry name" value="E3_ligase_UBR-like_C"/>
</dbReference>
<dbReference type="InterPro" id="IPR055194">
    <property type="entry name" value="UBR1-like_WH"/>
</dbReference>
<dbReference type="GO" id="GO:0000151">
    <property type="term" value="C:ubiquitin ligase complex"/>
    <property type="evidence" value="ECO:0007669"/>
    <property type="project" value="TreeGrafter"/>
</dbReference>
<keyword evidence="1" id="KW-0833">Ubl conjugation pathway</keyword>